<evidence type="ECO:0000256" key="7">
    <source>
        <dbReference type="ARBA" id="ARBA00023128"/>
    </source>
</evidence>
<evidence type="ECO:0000256" key="4">
    <source>
        <dbReference type="ARBA" id="ARBA00022946"/>
    </source>
</evidence>
<evidence type="ECO:0000313" key="13">
    <source>
        <dbReference type="Proteomes" id="UP000319731"/>
    </source>
</evidence>
<evidence type="ECO:0000256" key="3">
    <source>
        <dbReference type="ARBA" id="ARBA00022792"/>
    </source>
</evidence>
<dbReference type="PANTHER" id="PTHR31961">
    <property type="entry name" value="SENSITIVE TO HIGH EXPRESSION PROTEIN 9, MITOCHONDRIAL"/>
    <property type="match status" value="1"/>
</dbReference>
<dbReference type="RefSeq" id="XP_031026678.1">
    <property type="nucleotide sequence ID" value="XM_031167480.1"/>
</dbReference>
<dbReference type="GeneID" id="42002777"/>
<evidence type="ECO:0000313" key="12">
    <source>
        <dbReference type="EMBL" id="TPX36365.1"/>
    </source>
</evidence>
<dbReference type="InterPro" id="IPR008839">
    <property type="entry name" value="MDM33_fungi"/>
</dbReference>
<keyword evidence="6 11" id="KW-0175">Coiled coil</keyword>
<organism evidence="12 13">
    <name type="scientific">Synchytrium microbalum</name>
    <dbReference type="NCBI Taxonomy" id="1806994"/>
    <lineage>
        <taxon>Eukaryota</taxon>
        <taxon>Fungi</taxon>
        <taxon>Fungi incertae sedis</taxon>
        <taxon>Chytridiomycota</taxon>
        <taxon>Chytridiomycota incertae sedis</taxon>
        <taxon>Chytridiomycetes</taxon>
        <taxon>Synchytriales</taxon>
        <taxon>Synchytriaceae</taxon>
        <taxon>Synchytrium</taxon>
    </lineage>
</organism>
<dbReference type="AlphaFoldDB" id="A0A507CFK4"/>
<feature type="transmembrane region" description="Helical" evidence="10">
    <location>
        <begin position="143"/>
        <end position="163"/>
    </location>
</feature>
<keyword evidence="7 10" id="KW-0496">Mitochondrion</keyword>
<keyword evidence="5 10" id="KW-1133">Transmembrane helix</keyword>
<keyword evidence="3 10" id="KW-0999">Mitochondrion inner membrane</keyword>
<reference evidence="12 13" key="1">
    <citation type="journal article" date="2019" name="Sci. Rep.">
        <title>Comparative genomics of chytrid fungi reveal insights into the obligate biotrophic and pathogenic lifestyle of Synchytrium endobioticum.</title>
        <authorList>
            <person name="van de Vossenberg B.T.L.H."/>
            <person name="Warris S."/>
            <person name="Nguyen H.D.T."/>
            <person name="van Gent-Pelzer M.P.E."/>
            <person name="Joly D.L."/>
            <person name="van de Geest H.C."/>
            <person name="Bonants P.J.M."/>
            <person name="Smith D.S."/>
            <person name="Levesque C.A."/>
            <person name="van der Lee T.A.J."/>
        </authorList>
    </citation>
    <scope>NUCLEOTIDE SEQUENCE [LARGE SCALE GENOMIC DNA]</scope>
    <source>
        <strain evidence="12 13">JEL517</strain>
    </source>
</reference>
<comment type="function">
    <text evidence="9">Required for the maintenance of the structure of the mitochondrial inner membrane. Involved in mitochondrial morphology. Causes growth arrest when highly overexpressed.</text>
</comment>
<evidence type="ECO:0000256" key="5">
    <source>
        <dbReference type="ARBA" id="ARBA00022989"/>
    </source>
</evidence>
<dbReference type="PANTHER" id="PTHR31961:SF3">
    <property type="entry name" value="SENSITIVE TO HIGH EXPRESSION PROTEIN 9, MITOCHONDRIAL"/>
    <property type="match status" value="1"/>
</dbReference>
<dbReference type="EMBL" id="QEAO01000005">
    <property type="protein sequence ID" value="TPX36365.1"/>
    <property type="molecule type" value="Genomic_DNA"/>
</dbReference>
<keyword evidence="13" id="KW-1185">Reference proteome</keyword>
<evidence type="ECO:0000256" key="6">
    <source>
        <dbReference type="ARBA" id="ARBA00023054"/>
    </source>
</evidence>
<name>A0A507CFK4_9FUNG</name>
<evidence type="ECO:0000256" key="11">
    <source>
        <dbReference type="SAM" id="Coils"/>
    </source>
</evidence>
<keyword evidence="2 10" id="KW-0812">Transmembrane</keyword>
<dbReference type="OrthoDB" id="5595506at2759"/>
<comment type="subcellular location">
    <subcellularLocation>
        <location evidence="10">Mitochondrion inner membrane</location>
        <topology evidence="10">Multi-pass membrane protein</topology>
    </subcellularLocation>
</comment>
<evidence type="ECO:0000256" key="10">
    <source>
        <dbReference type="RuleBase" id="RU364128"/>
    </source>
</evidence>
<dbReference type="Proteomes" id="UP000319731">
    <property type="component" value="Unassembled WGS sequence"/>
</dbReference>
<evidence type="ECO:0000256" key="8">
    <source>
        <dbReference type="ARBA" id="ARBA00023136"/>
    </source>
</evidence>
<protein>
    <recommendedName>
        <fullName evidence="10">Sensitive to high expression protein 9, mitochondrial</fullName>
    </recommendedName>
</protein>
<comment type="caution">
    <text evidence="12">The sequence shown here is derived from an EMBL/GenBank/DDBJ whole genome shotgun (WGS) entry which is preliminary data.</text>
</comment>
<evidence type="ECO:0000256" key="1">
    <source>
        <dbReference type="ARBA" id="ARBA00007472"/>
    </source>
</evidence>
<evidence type="ECO:0000256" key="2">
    <source>
        <dbReference type="ARBA" id="ARBA00022692"/>
    </source>
</evidence>
<evidence type="ECO:0000256" key="9">
    <source>
        <dbReference type="ARBA" id="ARBA00024807"/>
    </source>
</evidence>
<comment type="similarity">
    <text evidence="1 10">Belongs to the SHE9 family.</text>
</comment>
<dbReference type="Pfam" id="PF05546">
    <property type="entry name" value="She9_MDM33"/>
    <property type="match status" value="1"/>
</dbReference>
<sequence length="258" mass="29723">MQLNHEIIPKISESLNAVTGYAAVNKLKEKVLQKDAELNSKKQLLEAARKRYEDLIDSRNKMQRELTGLIDRRDSWMNTDIDRYTHLFKQNLSLEKEEAAAKSQYKAATESMETTQAELLSEIRERYIEEQLYSDKIRSVSTWYTWALILVHFTIFVSAQFIVEPSRRHRQHEQLSQLILETSQLNQDAVEKQFMIELRPLVERLTEIQAKEAEEAERVKSVVKIAVDGGGAGNATNQYRAQGLIVGLLLGLSIYLIK</sequence>
<dbReference type="GO" id="GO:0005743">
    <property type="term" value="C:mitochondrial inner membrane"/>
    <property type="evidence" value="ECO:0007669"/>
    <property type="project" value="UniProtKB-SubCell"/>
</dbReference>
<keyword evidence="8 10" id="KW-0472">Membrane</keyword>
<feature type="transmembrane region" description="Helical" evidence="10">
    <location>
        <begin position="239"/>
        <end position="257"/>
    </location>
</feature>
<keyword evidence="4 10" id="KW-0809">Transit peptide</keyword>
<gene>
    <name evidence="12" type="ORF">SmJEL517_g01552</name>
</gene>
<accession>A0A507CFK4</accession>
<proteinExistence type="inferred from homology"/>
<feature type="coiled-coil region" evidence="11">
    <location>
        <begin position="24"/>
        <end position="65"/>
    </location>
</feature>
<comment type="subunit">
    <text evidence="10">Homooligomer.</text>
</comment>